<evidence type="ECO:0000313" key="1">
    <source>
        <dbReference type="EMBL" id="KAJ2761269.1"/>
    </source>
</evidence>
<dbReference type="EMBL" id="JANBUJ010003271">
    <property type="protein sequence ID" value="KAJ2761269.1"/>
    <property type="molecule type" value="Genomic_DNA"/>
</dbReference>
<reference evidence="1" key="1">
    <citation type="submission" date="2022-07" db="EMBL/GenBank/DDBJ databases">
        <title>Phylogenomic reconstructions and comparative analyses of Kickxellomycotina fungi.</title>
        <authorList>
            <person name="Reynolds N.K."/>
            <person name="Stajich J.E."/>
            <person name="Barry K."/>
            <person name="Grigoriev I.V."/>
            <person name="Crous P."/>
            <person name="Smith M.E."/>
        </authorList>
    </citation>
    <scope>NUCLEOTIDE SEQUENCE</scope>
    <source>
        <strain evidence="1">CBS 109366</strain>
    </source>
</reference>
<sequence>MTDYLQQERTVVPAGSLRLERPMMGYEAQNFKRLQNLAYSYDNYNLPLFANYPDSSPDATRFAQLECFPIVGNLTVCFVIGRFINQAIGFGCLSQATKLKMFGILAGIFVLGFIPFFNVWLVYKTKPLYQCWRLFSRDVGSKGLYGGMTELNVRAISM</sequence>
<name>A0ACC1JKK9_9FUNG</name>
<dbReference type="Proteomes" id="UP001140234">
    <property type="component" value="Unassembled WGS sequence"/>
</dbReference>
<comment type="caution">
    <text evidence="1">The sequence shown here is derived from an EMBL/GenBank/DDBJ whole genome shotgun (WGS) entry which is preliminary data.</text>
</comment>
<evidence type="ECO:0000313" key="2">
    <source>
        <dbReference type="Proteomes" id="UP001140234"/>
    </source>
</evidence>
<proteinExistence type="predicted"/>
<protein>
    <submittedName>
        <fullName evidence="1">Uncharacterized protein</fullName>
    </submittedName>
</protein>
<organism evidence="1 2">
    <name type="scientific">Coemansia nantahalensis</name>
    <dbReference type="NCBI Taxonomy" id="2789366"/>
    <lineage>
        <taxon>Eukaryota</taxon>
        <taxon>Fungi</taxon>
        <taxon>Fungi incertae sedis</taxon>
        <taxon>Zoopagomycota</taxon>
        <taxon>Kickxellomycotina</taxon>
        <taxon>Kickxellomycetes</taxon>
        <taxon>Kickxellales</taxon>
        <taxon>Kickxellaceae</taxon>
        <taxon>Coemansia</taxon>
    </lineage>
</organism>
<gene>
    <name evidence="1" type="ORF">IWQ57_006096</name>
</gene>
<accession>A0ACC1JKK9</accession>
<keyword evidence="2" id="KW-1185">Reference proteome</keyword>
<feature type="non-terminal residue" evidence="1">
    <location>
        <position position="158"/>
    </location>
</feature>